<dbReference type="Proteomes" id="UP000193427">
    <property type="component" value="Chromosome"/>
</dbReference>
<sequence>MASPRHRSSAAPLAGLYAALIVYASLSPFTGWGLPNLVPWFGFGHMPWPRYWTAFDVVSNLVGYMPLGALLFGAVVRSGGRTVVAAVVAITGGALLSFLMESLQNLLPQRVPSSLDWVLNTGGTVVGMLLALAIHALGGLDRWQVVRDRWFIDRSAGGIALLLLWPVGLLFPTPVPFGVGQVLFKLQELVVAALAETPWDDWADGWLTATASLTPLSRASEWLVVVLGVLSPVLVSFTVVPAGWRRVVLVAGAALLGFLATTLSTAMNFGPQHALTWLTAPTLPGLAVGIAAGMLLWRIPRRVAAALGLIALTALVLRVTQAPTDPYYAESLFAWEQGRFIRFHGLAQWVGWLWPYAALMYLFGRVVARDPAPSPRADQ</sequence>
<feature type="domain" description="VanZ-like" evidence="1">
    <location>
        <begin position="34"/>
        <end position="133"/>
    </location>
</feature>
<dbReference type="OrthoDB" id="9780818at2"/>
<protein>
    <submittedName>
        <fullName evidence="2">Teicoplanin resistance protein VanZ</fullName>
    </submittedName>
</protein>
<dbReference type="InterPro" id="IPR006976">
    <property type="entry name" value="VanZ-like"/>
</dbReference>
<gene>
    <name evidence="2" type="ORF">A4W93_26200</name>
</gene>
<proteinExistence type="predicted"/>
<dbReference type="RefSeq" id="WP_085753426.1">
    <property type="nucleotide sequence ID" value="NZ_BSPR01000017.1"/>
</dbReference>
<organism evidence="2 3">
    <name type="scientific">Piscinibacter gummiphilus</name>
    <dbReference type="NCBI Taxonomy" id="946333"/>
    <lineage>
        <taxon>Bacteria</taxon>
        <taxon>Pseudomonadati</taxon>
        <taxon>Pseudomonadota</taxon>
        <taxon>Betaproteobacteria</taxon>
        <taxon>Burkholderiales</taxon>
        <taxon>Sphaerotilaceae</taxon>
        <taxon>Piscinibacter</taxon>
    </lineage>
</organism>
<accession>A0A1W6LFQ7</accession>
<reference evidence="2 3" key="1">
    <citation type="submission" date="2016-04" db="EMBL/GenBank/DDBJ databases">
        <title>Complete genome sequence of natural rubber-degrading, novel Gram-negative bacterium, Rhizobacter gummiphilus strain NS21.</title>
        <authorList>
            <person name="Tabata M."/>
            <person name="Kasai D."/>
            <person name="Fukuda M."/>
        </authorList>
    </citation>
    <scope>NUCLEOTIDE SEQUENCE [LARGE SCALE GENOMIC DNA]</scope>
    <source>
        <strain evidence="2 3">NS21</strain>
    </source>
</reference>
<dbReference type="STRING" id="946333.A4W93_26200"/>
<dbReference type="KEGG" id="rgu:A4W93_26200"/>
<dbReference type="Pfam" id="PF04892">
    <property type="entry name" value="VanZ"/>
    <property type="match status" value="1"/>
</dbReference>
<evidence type="ECO:0000313" key="3">
    <source>
        <dbReference type="Proteomes" id="UP000193427"/>
    </source>
</evidence>
<evidence type="ECO:0000313" key="2">
    <source>
        <dbReference type="EMBL" id="ARN23111.1"/>
    </source>
</evidence>
<dbReference type="AlphaFoldDB" id="A0A1W6LFQ7"/>
<keyword evidence="3" id="KW-1185">Reference proteome</keyword>
<name>A0A1W6LFQ7_9BURK</name>
<dbReference type="EMBL" id="CP015118">
    <property type="protein sequence ID" value="ARN23111.1"/>
    <property type="molecule type" value="Genomic_DNA"/>
</dbReference>
<evidence type="ECO:0000259" key="1">
    <source>
        <dbReference type="Pfam" id="PF04892"/>
    </source>
</evidence>